<dbReference type="GO" id="GO:0005658">
    <property type="term" value="C:alpha DNA polymerase:primase complex"/>
    <property type="evidence" value="ECO:0007669"/>
    <property type="project" value="TreeGrafter"/>
</dbReference>
<dbReference type="GO" id="GO:1902975">
    <property type="term" value="P:mitotic DNA replication initiation"/>
    <property type="evidence" value="ECO:0007669"/>
    <property type="project" value="TreeGrafter"/>
</dbReference>
<sequence length="376" mass="42065">DADDDYGAPDFDDYYEPPPPAAPLSPKAAKSPRKVVNCAPNVEVKAEVKKEVETMEVEQSSIVDDVEPAPKPVEPAPKPTPQVMLSAADWDDSQETTDERSVEVVAGSEAFYVKEDDQQMIRMYWLDAFEDPVKHSGTVYLFGRVNVSGNKWASCCVTVKNIFRQVFFLPRDTDDDDDYGAPDFDDYYEPPPLAVPLSPKAAKSPRKVVNSTPSVEVKAEVKKEVEEMEVEQSSTVDDTKPVTKSTPQVMLSAADWDDSQETADEPAVEVVAGSEAFYVKEDGQQMIRMYWLDAFEDPVKHSGTVYLFGRVNVSGNKWASCCVTVKNIFRQVFFLPRDTKFVRGTSTNEQVKDADVFEEVKVMMKRHCGTASFKCR</sequence>
<dbReference type="EMBL" id="KN745455">
    <property type="protein sequence ID" value="KIH51785.1"/>
    <property type="molecule type" value="Genomic_DNA"/>
</dbReference>
<feature type="non-terminal residue" evidence="2">
    <location>
        <position position="376"/>
    </location>
</feature>
<proteinExistence type="predicted"/>
<dbReference type="Gene3D" id="2.40.50.730">
    <property type="match status" value="2"/>
</dbReference>
<feature type="compositionally biased region" description="Acidic residues" evidence="1">
    <location>
        <begin position="1"/>
        <end position="15"/>
    </location>
</feature>
<organism evidence="2 3">
    <name type="scientific">Ancylostoma duodenale</name>
    <dbReference type="NCBI Taxonomy" id="51022"/>
    <lineage>
        <taxon>Eukaryota</taxon>
        <taxon>Metazoa</taxon>
        <taxon>Ecdysozoa</taxon>
        <taxon>Nematoda</taxon>
        <taxon>Chromadorea</taxon>
        <taxon>Rhabditida</taxon>
        <taxon>Rhabditina</taxon>
        <taxon>Rhabditomorpha</taxon>
        <taxon>Strongyloidea</taxon>
        <taxon>Ancylostomatidae</taxon>
        <taxon>Ancylostomatinae</taxon>
        <taxon>Ancylostoma</taxon>
    </lineage>
</organism>
<protein>
    <submittedName>
        <fullName evidence="2">Uncharacterized protein</fullName>
    </submittedName>
</protein>
<dbReference type="GO" id="GO:0003887">
    <property type="term" value="F:DNA-directed DNA polymerase activity"/>
    <property type="evidence" value="ECO:0007669"/>
    <property type="project" value="TreeGrafter"/>
</dbReference>
<accession>A0A0C2FT57</accession>
<evidence type="ECO:0000256" key="1">
    <source>
        <dbReference type="SAM" id="MobiDB-lite"/>
    </source>
</evidence>
<dbReference type="PANTHER" id="PTHR45861">
    <property type="entry name" value="DNA POLYMERASE ALPHA CATALYTIC SUBUNIT"/>
    <property type="match status" value="1"/>
</dbReference>
<dbReference type="SUPFAM" id="SSF53098">
    <property type="entry name" value="Ribonuclease H-like"/>
    <property type="match status" value="2"/>
</dbReference>
<feature type="compositionally biased region" description="Pro residues" evidence="1">
    <location>
        <begin position="69"/>
        <end position="80"/>
    </location>
</feature>
<dbReference type="InterPro" id="IPR012337">
    <property type="entry name" value="RNaseH-like_sf"/>
</dbReference>
<dbReference type="GO" id="GO:0006272">
    <property type="term" value="P:leading strand elongation"/>
    <property type="evidence" value="ECO:0007669"/>
    <property type="project" value="TreeGrafter"/>
</dbReference>
<dbReference type="AlphaFoldDB" id="A0A0C2FT57"/>
<dbReference type="GO" id="GO:0006273">
    <property type="term" value="P:lagging strand elongation"/>
    <property type="evidence" value="ECO:0007669"/>
    <property type="project" value="TreeGrafter"/>
</dbReference>
<keyword evidence="3" id="KW-1185">Reference proteome</keyword>
<dbReference type="GO" id="GO:0003688">
    <property type="term" value="F:DNA replication origin binding"/>
    <property type="evidence" value="ECO:0007669"/>
    <property type="project" value="TreeGrafter"/>
</dbReference>
<dbReference type="GO" id="GO:0003697">
    <property type="term" value="F:single-stranded DNA binding"/>
    <property type="evidence" value="ECO:0007669"/>
    <property type="project" value="TreeGrafter"/>
</dbReference>
<feature type="non-terminal residue" evidence="2">
    <location>
        <position position="1"/>
    </location>
</feature>
<dbReference type="GO" id="GO:0003682">
    <property type="term" value="F:chromatin binding"/>
    <property type="evidence" value="ECO:0007669"/>
    <property type="project" value="TreeGrafter"/>
</dbReference>
<name>A0A0C2FT57_9BILA</name>
<reference evidence="2 3" key="1">
    <citation type="submission" date="2013-12" db="EMBL/GenBank/DDBJ databases">
        <title>Draft genome of the parsitic nematode Ancylostoma duodenale.</title>
        <authorList>
            <person name="Mitreva M."/>
        </authorList>
    </citation>
    <scope>NUCLEOTIDE SEQUENCE [LARGE SCALE GENOMIC DNA]</scope>
    <source>
        <strain evidence="2 3">Zhejiang</strain>
    </source>
</reference>
<feature type="region of interest" description="Disordered" evidence="1">
    <location>
        <begin position="1"/>
        <end position="33"/>
    </location>
</feature>
<feature type="region of interest" description="Disordered" evidence="1">
    <location>
        <begin position="55"/>
        <end position="82"/>
    </location>
</feature>
<dbReference type="PANTHER" id="PTHR45861:SF1">
    <property type="entry name" value="DNA POLYMERASE ALPHA CATALYTIC SUBUNIT"/>
    <property type="match status" value="1"/>
</dbReference>
<evidence type="ECO:0000313" key="2">
    <source>
        <dbReference type="EMBL" id="KIH51785.1"/>
    </source>
</evidence>
<evidence type="ECO:0000313" key="3">
    <source>
        <dbReference type="Proteomes" id="UP000054047"/>
    </source>
</evidence>
<dbReference type="OrthoDB" id="5877197at2759"/>
<dbReference type="Proteomes" id="UP000054047">
    <property type="component" value="Unassembled WGS sequence"/>
</dbReference>
<gene>
    <name evidence="2" type="ORF">ANCDUO_18122</name>
</gene>